<sequence length="267" mass="29679">MDLMTHSFDFLLPTTLPTAAVESNGAATPAGSSNYALVILNQSLPRVTPLIWEHARIRVCADGGANRLYDDMPQLFPNDDLHAVRRKYKPDAIKGDMDSVRDDVVHFYKDLGTTIVDASHDQDTTDLHKCVLYIHNNIPDLQNSNLCILVVGALGGRFDHELGNINVLYNFSTVRLILLNDDCLIQLLPCTHRHEIHIDSHFKGQHCGLAPVGMPSRNTTTTGLQWNLSNTEMKFGGLVSTSNIVRENVVTVHSDADLIWTMAIKKK</sequence>
<dbReference type="FunFam" id="3.40.50.10240:FF:000001">
    <property type="entry name" value="Thiamine pyrophosphokinase"/>
    <property type="match status" value="1"/>
</dbReference>
<gene>
    <name evidence="13" type="ORF">OLC1_LOCUS7204</name>
</gene>
<dbReference type="GO" id="GO:0016301">
    <property type="term" value="F:kinase activity"/>
    <property type="evidence" value="ECO:0007669"/>
    <property type="project" value="UniProtKB-UniRule"/>
</dbReference>
<dbReference type="EMBL" id="OX459119">
    <property type="protein sequence ID" value="CAI9096451.1"/>
    <property type="molecule type" value="Genomic_DNA"/>
</dbReference>
<comment type="subcellular location">
    <subcellularLocation>
        <location evidence="1">Cytoplasm</location>
        <location evidence="1">Cytosol</location>
    </subcellularLocation>
</comment>
<keyword evidence="7 11" id="KW-0418">Kinase</keyword>
<evidence type="ECO:0000256" key="3">
    <source>
        <dbReference type="ARBA" id="ARBA00006785"/>
    </source>
</evidence>
<dbReference type="Gene3D" id="3.40.50.10240">
    <property type="entry name" value="Thiamin pyrophosphokinase, catalytic domain"/>
    <property type="match status" value="1"/>
</dbReference>
<dbReference type="PIRSF" id="PIRSF031057">
    <property type="entry name" value="Thiamin_pyrophosphokinase"/>
    <property type="match status" value="1"/>
</dbReference>
<dbReference type="Gene3D" id="2.60.120.320">
    <property type="entry name" value="Thiamin pyrophosphokinase, thiamin-binding domain"/>
    <property type="match status" value="1"/>
</dbReference>
<dbReference type="InterPro" id="IPR036371">
    <property type="entry name" value="TPK_B1-bd_sf"/>
</dbReference>
<accession>A0AAV1CM41</accession>
<name>A0AAV1CM41_OLDCO</name>
<dbReference type="SUPFAM" id="SSF63862">
    <property type="entry name" value="Thiamin pyrophosphokinase, substrate-binding domain"/>
    <property type="match status" value="1"/>
</dbReference>
<evidence type="ECO:0000256" key="1">
    <source>
        <dbReference type="ARBA" id="ARBA00004514"/>
    </source>
</evidence>
<dbReference type="PANTHER" id="PTHR13622">
    <property type="entry name" value="THIAMIN PYROPHOSPHOKINASE"/>
    <property type="match status" value="1"/>
</dbReference>
<dbReference type="InterPro" id="IPR016966">
    <property type="entry name" value="Thiamin_pyrophosphokinase_euk"/>
</dbReference>
<feature type="domain" description="Thiamin pyrophosphokinase thiamin-binding" evidence="12">
    <location>
        <begin position="192"/>
        <end position="258"/>
    </location>
</feature>
<dbReference type="PANTHER" id="PTHR13622:SF8">
    <property type="entry name" value="THIAMIN PYROPHOSPHOKINASE 1"/>
    <property type="match status" value="1"/>
</dbReference>
<dbReference type="Proteomes" id="UP001161247">
    <property type="component" value="Chromosome 2"/>
</dbReference>
<comment type="catalytic activity">
    <reaction evidence="10">
        <text>thiamine + ATP = thiamine diphosphate + AMP + H(+)</text>
        <dbReference type="Rhea" id="RHEA:11576"/>
        <dbReference type="ChEBI" id="CHEBI:15378"/>
        <dbReference type="ChEBI" id="CHEBI:18385"/>
        <dbReference type="ChEBI" id="CHEBI:30616"/>
        <dbReference type="ChEBI" id="CHEBI:58937"/>
        <dbReference type="ChEBI" id="CHEBI:456215"/>
        <dbReference type="EC" id="2.7.6.2"/>
    </reaction>
    <physiologicalReaction direction="left-to-right" evidence="10">
        <dbReference type="Rhea" id="RHEA:11577"/>
    </physiologicalReaction>
</comment>
<evidence type="ECO:0000313" key="14">
    <source>
        <dbReference type="Proteomes" id="UP001161247"/>
    </source>
</evidence>
<comment type="pathway">
    <text evidence="2 11">Cofactor biosynthesis; thiamine diphosphate biosynthesis; thiamine diphosphate from thiamine: step 1/1.</text>
</comment>
<evidence type="ECO:0000256" key="8">
    <source>
        <dbReference type="ARBA" id="ARBA00022840"/>
    </source>
</evidence>
<dbReference type="CDD" id="cd07995">
    <property type="entry name" value="TPK"/>
    <property type="match status" value="1"/>
</dbReference>
<evidence type="ECO:0000256" key="6">
    <source>
        <dbReference type="ARBA" id="ARBA00022741"/>
    </source>
</evidence>
<keyword evidence="5 11" id="KW-0808">Transferase</keyword>
<keyword evidence="6 11" id="KW-0547">Nucleotide-binding</keyword>
<evidence type="ECO:0000256" key="10">
    <source>
        <dbReference type="ARBA" id="ARBA00052367"/>
    </source>
</evidence>
<protein>
    <recommendedName>
        <fullName evidence="11">Thiamine pyrophosphokinase</fullName>
        <ecNumber evidence="11">2.7.6.2</ecNumber>
    </recommendedName>
</protein>
<evidence type="ECO:0000256" key="7">
    <source>
        <dbReference type="ARBA" id="ARBA00022777"/>
    </source>
</evidence>
<dbReference type="InterPro" id="IPR006282">
    <property type="entry name" value="Thi_PPkinase"/>
</dbReference>
<evidence type="ECO:0000313" key="13">
    <source>
        <dbReference type="EMBL" id="CAI9096451.1"/>
    </source>
</evidence>
<dbReference type="GO" id="GO:0005524">
    <property type="term" value="F:ATP binding"/>
    <property type="evidence" value="ECO:0007669"/>
    <property type="project" value="UniProtKB-UniRule"/>
</dbReference>
<dbReference type="FunFam" id="2.60.120.320:FF:000001">
    <property type="entry name" value="Thiamine pyrophosphokinase"/>
    <property type="match status" value="1"/>
</dbReference>
<keyword evidence="8 11" id="KW-0067">ATP-binding</keyword>
<dbReference type="Pfam" id="PF04265">
    <property type="entry name" value="TPK_B1_binding"/>
    <property type="match status" value="1"/>
</dbReference>
<keyword evidence="4" id="KW-0963">Cytoplasm</keyword>
<evidence type="ECO:0000256" key="11">
    <source>
        <dbReference type="PIRNR" id="PIRNR031057"/>
    </source>
</evidence>
<evidence type="ECO:0000259" key="12">
    <source>
        <dbReference type="SMART" id="SM00983"/>
    </source>
</evidence>
<dbReference type="GO" id="GO:0005829">
    <property type="term" value="C:cytosol"/>
    <property type="evidence" value="ECO:0007669"/>
    <property type="project" value="UniProtKB-SubCell"/>
</dbReference>
<dbReference type="GO" id="GO:0030975">
    <property type="term" value="F:thiamine binding"/>
    <property type="evidence" value="ECO:0007669"/>
    <property type="project" value="UniProtKB-UniRule"/>
</dbReference>
<dbReference type="InterPro" id="IPR007373">
    <property type="entry name" value="Thiamin_PyroPKinase_B1-bd"/>
</dbReference>
<organism evidence="13 14">
    <name type="scientific">Oldenlandia corymbosa var. corymbosa</name>
    <dbReference type="NCBI Taxonomy" id="529605"/>
    <lineage>
        <taxon>Eukaryota</taxon>
        <taxon>Viridiplantae</taxon>
        <taxon>Streptophyta</taxon>
        <taxon>Embryophyta</taxon>
        <taxon>Tracheophyta</taxon>
        <taxon>Spermatophyta</taxon>
        <taxon>Magnoliopsida</taxon>
        <taxon>eudicotyledons</taxon>
        <taxon>Gunneridae</taxon>
        <taxon>Pentapetalae</taxon>
        <taxon>asterids</taxon>
        <taxon>lamiids</taxon>
        <taxon>Gentianales</taxon>
        <taxon>Rubiaceae</taxon>
        <taxon>Rubioideae</taxon>
        <taxon>Spermacoceae</taxon>
        <taxon>Hedyotis-Oldenlandia complex</taxon>
        <taxon>Oldenlandia</taxon>
    </lineage>
</organism>
<evidence type="ECO:0000256" key="5">
    <source>
        <dbReference type="ARBA" id="ARBA00022679"/>
    </source>
</evidence>
<dbReference type="NCBIfam" id="TIGR01378">
    <property type="entry name" value="thi_PPkinase"/>
    <property type="match status" value="1"/>
</dbReference>
<dbReference type="Pfam" id="PF04263">
    <property type="entry name" value="TPK_catalytic"/>
    <property type="match status" value="1"/>
</dbReference>
<keyword evidence="14" id="KW-1185">Reference proteome</keyword>
<reference evidence="13" key="1">
    <citation type="submission" date="2023-03" db="EMBL/GenBank/DDBJ databases">
        <authorList>
            <person name="Julca I."/>
        </authorList>
    </citation>
    <scope>NUCLEOTIDE SEQUENCE</scope>
</reference>
<dbReference type="EC" id="2.7.6.2" evidence="11"/>
<comment type="function">
    <text evidence="9">Catalyzes the phosphorylation of thiamine to thiamine pyrophosphate (TPP). TPP is an active cofactor for enzymes involved in glycolysis and energy production. Plant leaves require high levels of TPP for photosynthesis and carbohydrate metabolism.</text>
</comment>
<evidence type="ECO:0000256" key="2">
    <source>
        <dbReference type="ARBA" id="ARBA00005078"/>
    </source>
</evidence>
<dbReference type="GO" id="GO:0006772">
    <property type="term" value="P:thiamine metabolic process"/>
    <property type="evidence" value="ECO:0007669"/>
    <property type="project" value="InterPro"/>
</dbReference>
<evidence type="ECO:0000256" key="9">
    <source>
        <dbReference type="ARBA" id="ARBA00025120"/>
    </source>
</evidence>
<dbReference type="GO" id="GO:0004788">
    <property type="term" value="F:thiamine diphosphokinase activity"/>
    <property type="evidence" value="ECO:0007669"/>
    <property type="project" value="UniProtKB-UniRule"/>
</dbReference>
<proteinExistence type="inferred from homology"/>
<dbReference type="SMART" id="SM00983">
    <property type="entry name" value="TPK_B1_binding"/>
    <property type="match status" value="1"/>
</dbReference>
<comment type="similarity">
    <text evidence="3 11">Belongs to the thiamine pyrophosphokinase family.</text>
</comment>
<dbReference type="GO" id="GO:0009229">
    <property type="term" value="P:thiamine diphosphate biosynthetic process"/>
    <property type="evidence" value="ECO:0007669"/>
    <property type="project" value="UniProtKB-UniRule"/>
</dbReference>
<dbReference type="InterPro" id="IPR007371">
    <property type="entry name" value="TPK_catalytic"/>
</dbReference>
<dbReference type="SUPFAM" id="SSF63999">
    <property type="entry name" value="Thiamin pyrophosphokinase, catalytic domain"/>
    <property type="match status" value="1"/>
</dbReference>
<dbReference type="InterPro" id="IPR036759">
    <property type="entry name" value="TPK_catalytic_sf"/>
</dbReference>
<evidence type="ECO:0000256" key="4">
    <source>
        <dbReference type="ARBA" id="ARBA00022490"/>
    </source>
</evidence>
<dbReference type="AlphaFoldDB" id="A0AAV1CM41"/>